<feature type="domain" description="FAD dependent oxidoreductase" evidence="9">
    <location>
        <begin position="12"/>
        <end position="369"/>
    </location>
</feature>
<dbReference type="InterPro" id="IPR036188">
    <property type="entry name" value="FAD/NAD-bd_sf"/>
</dbReference>
<dbReference type="InterPro" id="IPR006076">
    <property type="entry name" value="FAD-dep_OxRdtase"/>
</dbReference>
<comment type="catalytic activity">
    <reaction evidence="5">
        <text>(S)-2-hydroxyglutarate + A = 2-oxoglutarate + AH2</text>
        <dbReference type="Rhea" id="RHEA:21252"/>
        <dbReference type="ChEBI" id="CHEBI:13193"/>
        <dbReference type="ChEBI" id="CHEBI:16782"/>
        <dbReference type="ChEBI" id="CHEBI:16810"/>
        <dbReference type="ChEBI" id="CHEBI:17499"/>
        <dbReference type="EC" id="1.1.99.2"/>
    </reaction>
</comment>
<dbReference type="SUPFAM" id="SSF51905">
    <property type="entry name" value="FAD/NAD(P)-binding domain"/>
    <property type="match status" value="1"/>
</dbReference>
<evidence type="ECO:0000256" key="4">
    <source>
        <dbReference type="ARBA" id="ARBA00023002"/>
    </source>
</evidence>
<dbReference type="PANTHER" id="PTHR43104">
    <property type="entry name" value="L-2-HYDROXYGLUTARATE DEHYDROGENASE, MITOCHONDRIAL"/>
    <property type="match status" value="1"/>
</dbReference>
<proteinExistence type="inferred from homology"/>
<accession>A0AAD3D1U5</accession>
<keyword evidence="3" id="KW-0274">FAD</keyword>
<organism evidence="10 11">
    <name type="scientific">Chaetoceros tenuissimus</name>
    <dbReference type="NCBI Taxonomy" id="426638"/>
    <lineage>
        <taxon>Eukaryota</taxon>
        <taxon>Sar</taxon>
        <taxon>Stramenopiles</taxon>
        <taxon>Ochrophyta</taxon>
        <taxon>Bacillariophyta</taxon>
        <taxon>Coscinodiscophyceae</taxon>
        <taxon>Chaetocerotophycidae</taxon>
        <taxon>Chaetocerotales</taxon>
        <taxon>Chaetocerotaceae</taxon>
        <taxon>Chaetoceros</taxon>
    </lineage>
</organism>
<gene>
    <name evidence="10" type="ORF">CTEN210_12538</name>
</gene>
<dbReference type="EMBL" id="BLLK01000051">
    <property type="protein sequence ID" value="GFH56062.1"/>
    <property type="molecule type" value="Genomic_DNA"/>
</dbReference>
<evidence type="ECO:0000256" key="7">
    <source>
        <dbReference type="ARBA" id="ARBA00038878"/>
    </source>
</evidence>
<dbReference type="GO" id="GO:0047545">
    <property type="term" value="F:(S)-2-hydroxyglutarate dehydrogenase activity"/>
    <property type="evidence" value="ECO:0007669"/>
    <property type="project" value="UniProtKB-EC"/>
</dbReference>
<comment type="caution">
    <text evidence="10">The sequence shown here is derived from an EMBL/GenBank/DDBJ whole genome shotgun (WGS) entry which is preliminary data.</text>
</comment>
<dbReference type="Gene3D" id="3.30.9.10">
    <property type="entry name" value="D-Amino Acid Oxidase, subunit A, domain 2"/>
    <property type="match status" value="1"/>
</dbReference>
<keyword evidence="4" id="KW-0560">Oxidoreductase</keyword>
<name>A0AAD3D1U5_9STRA</name>
<comment type="cofactor">
    <cofactor evidence="1">
        <name>FAD</name>
        <dbReference type="ChEBI" id="CHEBI:57692"/>
    </cofactor>
</comment>
<evidence type="ECO:0000256" key="1">
    <source>
        <dbReference type="ARBA" id="ARBA00001974"/>
    </source>
</evidence>
<evidence type="ECO:0000256" key="8">
    <source>
        <dbReference type="ARBA" id="ARBA00041137"/>
    </source>
</evidence>
<evidence type="ECO:0000256" key="6">
    <source>
        <dbReference type="ARBA" id="ARBA00037941"/>
    </source>
</evidence>
<protein>
    <recommendedName>
        <fullName evidence="8">L-2-hydroxyglutarate dehydrogenase, mitochondrial</fullName>
        <ecNumber evidence="7">1.1.99.2</ecNumber>
    </recommendedName>
</protein>
<reference evidence="10 11" key="1">
    <citation type="journal article" date="2021" name="Sci. Rep.">
        <title>The genome of the diatom Chaetoceros tenuissimus carries an ancient integrated fragment of an extant virus.</title>
        <authorList>
            <person name="Hongo Y."/>
            <person name="Kimura K."/>
            <person name="Takaki Y."/>
            <person name="Yoshida Y."/>
            <person name="Baba S."/>
            <person name="Kobayashi G."/>
            <person name="Nagasaki K."/>
            <person name="Hano T."/>
            <person name="Tomaru Y."/>
        </authorList>
    </citation>
    <scope>NUCLEOTIDE SEQUENCE [LARGE SCALE GENOMIC DNA]</scope>
    <source>
        <strain evidence="10 11">NIES-3715</strain>
    </source>
</reference>
<dbReference type="AlphaFoldDB" id="A0AAD3D1U5"/>
<dbReference type="Gene3D" id="3.50.50.60">
    <property type="entry name" value="FAD/NAD(P)-binding domain"/>
    <property type="match status" value="1"/>
</dbReference>
<evidence type="ECO:0000259" key="9">
    <source>
        <dbReference type="Pfam" id="PF01266"/>
    </source>
</evidence>
<sequence>MSIASPSFHTQVGILGAGVVGLAIARRLALAGKEVLIFEKESSFGSITSSRNSEVIHAGIYYPRKSKKAELCLKGKQMLYQYCQERQIAHRKLGKLIVATDQEQVDVDLPRIINHASNNGVNDLKLLTGEDVKQLEPEVTCKAAILSPSTGIVDSHTYILNLLGDTEEHGAIIALNSAVERISLQNNEIVVESSDMTIGCDIFINCAGLSADLYANMVDSNSPRQYFAKGNYYRLDGQRTPFQHLIYPVPAKGGLGVHATIDLGNNCRFGPDVEWLSEDLRPQDIDYKVDPERSKSFYHEVRKYWPNLNDGALTSDYSGCRPKLGHPNLKGSQLNADFFIEKVPGTNFINLLGIESPGLTASMSIAEMVNGMIGDV</sequence>
<comment type="similarity">
    <text evidence="6">Belongs to the L2HGDH family.</text>
</comment>
<dbReference type="PANTHER" id="PTHR43104:SF4">
    <property type="entry name" value="L-2-HYDROXYGLUTARATE DEHYDROGENASE, MITOCHONDRIAL"/>
    <property type="match status" value="1"/>
</dbReference>
<evidence type="ECO:0000256" key="5">
    <source>
        <dbReference type="ARBA" id="ARBA00036066"/>
    </source>
</evidence>
<dbReference type="EC" id="1.1.99.2" evidence="7"/>
<dbReference type="Proteomes" id="UP001054902">
    <property type="component" value="Unassembled WGS sequence"/>
</dbReference>
<evidence type="ECO:0000313" key="10">
    <source>
        <dbReference type="EMBL" id="GFH56062.1"/>
    </source>
</evidence>
<keyword evidence="11" id="KW-1185">Reference proteome</keyword>
<evidence type="ECO:0000256" key="2">
    <source>
        <dbReference type="ARBA" id="ARBA00022630"/>
    </source>
</evidence>
<keyword evidence="2" id="KW-0285">Flavoprotein</keyword>
<evidence type="ECO:0000256" key="3">
    <source>
        <dbReference type="ARBA" id="ARBA00022827"/>
    </source>
</evidence>
<dbReference type="Pfam" id="PF01266">
    <property type="entry name" value="DAO"/>
    <property type="match status" value="1"/>
</dbReference>
<evidence type="ECO:0000313" key="11">
    <source>
        <dbReference type="Proteomes" id="UP001054902"/>
    </source>
</evidence>